<evidence type="ECO:0000313" key="3">
    <source>
        <dbReference type="EMBL" id="AWI31488.1"/>
    </source>
</evidence>
<dbReference type="InterPro" id="IPR023393">
    <property type="entry name" value="START-like_dom_sf"/>
</dbReference>
<evidence type="ECO:0000256" key="1">
    <source>
        <dbReference type="ARBA" id="ARBA00006817"/>
    </source>
</evidence>
<dbReference type="Gene3D" id="3.30.530.20">
    <property type="match status" value="1"/>
</dbReference>
<sequence length="143" mass="15467">MADIALQIRVDADPDTTYRAISTPDGVAGWFTTGAEVGEGAGALHRLSFPGSTPATWDFRVETADPGKRLTQTVVAGPPQWIGTEIVYALEAHPEGGTVVRFDHTGFAAVDDMFREVTMGWAGMFTRLKEYVETGTPVPYFTV</sequence>
<accession>A0A2S1SYL2</accession>
<dbReference type="InterPro" id="IPR013538">
    <property type="entry name" value="ASHA1/2-like_C"/>
</dbReference>
<evidence type="ECO:0000313" key="4">
    <source>
        <dbReference type="Proteomes" id="UP000244900"/>
    </source>
</evidence>
<organism evidence="3 4">
    <name type="scientific">Streptomyces tirandamycinicus</name>
    <dbReference type="NCBI Taxonomy" id="2174846"/>
    <lineage>
        <taxon>Bacteria</taxon>
        <taxon>Bacillati</taxon>
        <taxon>Actinomycetota</taxon>
        <taxon>Actinomycetes</taxon>
        <taxon>Kitasatosporales</taxon>
        <taxon>Streptomycetaceae</taxon>
        <taxon>Streptomyces</taxon>
    </lineage>
</organism>
<dbReference type="SUPFAM" id="SSF55961">
    <property type="entry name" value="Bet v1-like"/>
    <property type="match status" value="1"/>
</dbReference>
<feature type="domain" description="Activator of Hsp90 ATPase homologue 1/2-like C-terminal" evidence="2">
    <location>
        <begin position="11"/>
        <end position="133"/>
    </location>
</feature>
<name>A0A2S1SYL2_9ACTN</name>
<evidence type="ECO:0000259" key="2">
    <source>
        <dbReference type="Pfam" id="PF08327"/>
    </source>
</evidence>
<dbReference type="Pfam" id="PF08327">
    <property type="entry name" value="AHSA1"/>
    <property type="match status" value="1"/>
</dbReference>
<keyword evidence="4" id="KW-1185">Reference proteome</keyword>
<dbReference type="KEGG" id="stir:DDW44_23955"/>
<reference evidence="3 4" key="1">
    <citation type="submission" date="2018-05" db="EMBL/GenBank/DDBJ databases">
        <title>Complete genome sequence of sponge-derived Streptomyces sp. HNM0039.</title>
        <authorList>
            <person name="Huang X."/>
            <person name="Zhou S."/>
        </authorList>
    </citation>
    <scope>NUCLEOTIDE SEQUENCE [LARGE SCALE GENOMIC DNA]</scope>
    <source>
        <strain evidence="3 4">HNM0039</strain>
    </source>
</reference>
<proteinExistence type="inferred from homology"/>
<comment type="similarity">
    <text evidence="1">Belongs to the AHA1 family.</text>
</comment>
<gene>
    <name evidence="3" type="ORF">DDW44_23955</name>
</gene>
<dbReference type="RefSeq" id="WP_108907694.1">
    <property type="nucleotide sequence ID" value="NZ_CP029188.1"/>
</dbReference>
<dbReference type="AlphaFoldDB" id="A0A2S1SYL2"/>
<dbReference type="CDD" id="cd07814">
    <property type="entry name" value="SRPBCC_CalC_Aha1-like"/>
    <property type="match status" value="1"/>
</dbReference>
<protein>
    <submittedName>
        <fullName evidence="3">SRPBCC domain-containing protein</fullName>
    </submittedName>
</protein>
<dbReference type="Proteomes" id="UP000244900">
    <property type="component" value="Chromosome"/>
</dbReference>
<dbReference type="EMBL" id="CP029188">
    <property type="protein sequence ID" value="AWI31488.1"/>
    <property type="molecule type" value="Genomic_DNA"/>
</dbReference>
<dbReference type="OrthoDB" id="287565at2"/>